<dbReference type="AlphaFoldDB" id="A0A9P5JU06"/>
<organism evidence="1 2">
    <name type="scientific">Russula ochroleuca</name>
    <dbReference type="NCBI Taxonomy" id="152965"/>
    <lineage>
        <taxon>Eukaryota</taxon>
        <taxon>Fungi</taxon>
        <taxon>Dikarya</taxon>
        <taxon>Basidiomycota</taxon>
        <taxon>Agaricomycotina</taxon>
        <taxon>Agaricomycetes</taxon>
        <taxon>Russulales</taxon>
        <taxon>Russulaceae</taxon>
        <taxon>Russula</taxon>
    </lineage>
</organism>
<name>A0A9P5JU06_9AGAM</name>
<accession>A0A9P5JU06</accession>
<protein>
    <submittedName>
        <fullName evidence="1">Uncharacterized protein</fullName>
    </submittedName>
</protein>
<comment type="caution">
    <text evidence="1">The sequence shown here is derived from an EMBL/GenBank/DDBJ whole genome shotgun (WGS) entry which is preliminary data.</text>
</comment>
<dbReference type="Proteomes" id="UP000759537">
    <property type="component" value="Unassembled WGS sequence"/>
</dbReference>
<reference evidence="1" key="2">
    <citation type="journal article" date="2020" name="Nat. Commun.">
        <title>Large-scale genome sequencing of mycorrhizal fungi provides insights into the early evolution of symbiotic traits.</title>
        <authorList>
            <person name="Miyauchi S."/>
            <person name="Kiss E."/>
            <person name="Kuo A."/>
            <person name="Drula E."/>
            <person name="Kohler A."/>
            <person name="Sanchez-Garcia M."/>
            <person name="Morin E."/>
            <person name="Andreopoulos B."/>
            <person name="Barry K.W."/>
            <person name="Bonito G."/>
            <person name="Buee M."/>
            <person name="Carver A."/>
            <person name="Chen C."/>
            <person name="Cichocki N."/>
            <person name="Clum A."/>
            <person name="Culley D."/>
            <person name="Crous P.W."/>
            <person name="Fauchery L."/>
            <person name="Girlanda M."/>
            <person name="Hayes R.D."/>
            <person name="Keri Z."/>
            <person name="LaButti K."/>
            <person name="Lipzen A."/>
            <person name="Lombard V."/>
            <person name="Magnuson J."/>
            <person name="Maillard F."/>
            <person name="Murat C."/>
            <person name="Nolan M."/>
            <person name="Ohm R.A."/>
            <person name="Pangilinan J."/>
            <person name="Pereira M.F."/>
            <person name="Perotto S."/>
            <person name="Peter M."/>
            <person name="Pfister S."/>
            <person name="Riley R."/>
            <person name="Sitrit Y."/>
            <person name="Stielow J.B."/>
            <person name="Szollosi G."/>
            <person name="Zifcakova L."/>
            <person name="Stursova M."/>
            <person name="Spatafora J.W."/>
            <person name="Tedersoo L."/>
            <person name="Vaario L.M."/>
            <person name="Yamada A."/>
            <person name="Yan M."/>
            <person name="Wang P."/>
            <person name="Xu J."/>
            <person name="Bruns T."/>
            <person name="Baldrian P."/>
            <person name="Vilgalys R."/>
            <person name="Dunand C."/>
            <person name="Henrissat B."/>
            <person name="Grigoriev I.V."/>
            <person name="Hibbett D."/>
            <person name="Nagy L.G."/>
            <person name="Martin F.M."/>
        </authorList>
    </citation>
    <scope>NUCLEOTIDE SEQUENCE</scope>
    <source>
        <strain evidence="1">Prilba</strain>
    </source>
</reference>
<proteinExistence type="predicted"/>
<evidence type="ECO:0000313" key="2">
    <source>
        <dbReference type="Proteomes" id="UP000759537"/>
    </source>
</evidence>
<reference evidence="1" key="1">
    <citation type="submission" date="2019-10" db="EMBL/GenBank/DDBJ databases">
        <authorList>
            <consortium name="DOE Joint Genome Institute"/>
            <person name="Kuo A."/>
            <person name="Miyauchi S."/>
            <person name="Kiss E."/>
            <person name="Drula E."/>
            <person name="Kohler A."/>
            <person name="Sanchez-Garcia M."/>
            <person name="Andreopoulos B."/>
            <person name="Barry K.W."/>
            <person name="Bonito G."/>
            <person name="Buee M."/>
            <person name="Carver A."/>
            <person name="Chen C."/>
            <person name="Cichocki N."/>
            <person name="Clum A."/>
            <person name="Culley D."/>
            <person name="Crous P.W."/>
            <person name="Fauchery L."/>
            <person name="Girlanda M."/>
            <person name="Hayes R."/>
            <person name="Keri Z."/>
            <person name="LaButti K."/>
            <person name="Lipzen A."/>
            <person name="Lombard V."/>
            <person name="Magnuson J."/>
            <person name="Maillard F."/>
            <person name="Morin E."/>
            <person name="Murat C."/>
            <person name="Nolan M."/>
            <person name="Ohm R."/>
            <person name="Pangilinan J."/>
            <person name="Pereira M."/>
            <person name="Perotto S."/>
            <person name="Peter M."/>
            <person name="Riley R."/>
            <person name="Sitrit Y."/>
            <person name="Stielow B."/>
            <person name="Szollosi G."/>
            <person name="Zifcakova L."/>
            <person name="Stursova M."/>
            <person name="Spatafora J.W."/>
            <person name="Tedersoo L."/>
            <person name="Vaario L.-M."/>
            <person name="Yamada A."/>
            <person name="Yan M."/>
            <person name="Wang P."/>
            <person name="Xu J."/>
            <person name="Bruns T."/>
            <person name="Baldrian P."/>
            <person name="Vilgalys R."/>
            <person name="Henrissat B."/>
            <person name="Grigoriev I.V."/>
            <person name="Hibbett D."/>
            <person name="Nagy L.G."/>
            <person name="Martin F.M."/>
        </authorList>
    </citation>
    <scope>NUCLEOTIDE SEQUENCE</scope>
    <source>
        <strain evidence="1">Prilba</strain>
    </source>
</reference>
<gene>
    <name evidence="1" type="ORF">DFH94DRAFT_686978</name>
</gene>
<evidence type="ECO:0000313" key="1">
    <source>
        <dbReference type="EMBL" id="KAF8461840.1"/>
    </source>
</evidence>
<sequence>MPKTGFSPSTTLHSRRLVHAGSLTRFEVKVLFLWVKPPTDKSGGDRSTIIVNETVRSRIGKTDFSALVALQLPFAITPEPKDSVLAEYTATLIHLQSGQKTATLVAGDRILKEQAAPWAGYYASYNGALLAVSNEYSVCSLHWSNRVNPSHVHQVKYAATTTTKAKHQSSLSQVFLEMHQKHPPQPPGDVEEVTTANLEGMEKTP</sequence>
<keyword evidence="2" id="KW-1185">Reference proteome</keyword>
<dbReference type="EMBL" id="WHVB01000109">
    <property type="protein sequence ID" value="KAF8461840.1"/>
    <property type="molecule type" value="Genomic_DNA"/>
</dbReference>